<reference evidence="2 3" key="1">
    <citation type="submission" date="2019-02" db="EMBL/GenBank/DDBJ databases">
        <title>Draft Genome Sequence of Streptomyces sp. AM-2504, identified by 16S rRNA comparative analysis as a Streptomyces Kasugaensis strain.</title>
        <authorList>
            <person name="Napolioni V."/>
            <person name="Giuliodori A.M."/>
            <person name="Spurio R."/>
            <person name="Fabbretti A."/>
        </authorList>
    </citation>
    <scope>NUCLEOTIDE SEQUENCE [LARGE SCALE GENOMIC DNA]</scope>
    <source>
        <strain evidence="2 3">AM-2504</strain>
    </source>
</reference>
<organism evidence="2 3">
    <name type="scientific">Streptomyces kasugaensis</name>
    <dbReference type="NCBI Taxonomy" id="1946"/>
    <lineage>
        <taxon>Bacteria</taxon>
        <taxon>Bacillati</taxon>
        <taxon>Actinomycetota</taxon>
        <taxon>Actinomycetes</taxon>
        <taxon>Kitasatosporales</taxon>
        <taxon>Streptomycetaceae</taxon>
        <taxon>Streptomyces</taxon>
    </lineage>
</organism>
<proteinExistence type="predicted"/>
<feature type="region of interest" description="Disordered" evidence="1">
    <location>
        <begin position="1"/>
        <end position="20"/>
    </location>
</feature>
<evidence type="ECO:0000313" key="3">
    <source>
        <dbReference type="Proteomes" id="UP000292452"/>
    </source>
</evidence>
<dbReference type="AlphaFoldDB" id="A0A4Q9HQS4"/>
<protein>
    <submittedName>
        <fullName evidence="2">Uncharacterized protein</fullName>
    </submittedName>
</protein>
<dbReference type="EMBL" id="SIXH01000334">
    <property type="protein sequence ID" value="TBO56470.1"/>
    <property type="molecule type" value="Genomic_DNA"/>
</dbReference>
<comment type="caution">
    <text evidence="2">The sequence shown here is derived from an EMBL/GenBank/DDBJ whole genome shotgun (WGS) entry which is preliminary data.</text>
</comment>
<evidence type="ECO:0000313" key="2">
    <source>
        <dbReference type="EMBL" id="TBO56470.1"/>
    </source>
</evidence>
<accession>A0A4Q9HQS4</accession>
<gene>
    <name evidence="2" type="ORF">EYS09_27770</name>
</gene>
<keyword evidence="3" id="KW-1185">Reference proteome</keyword>
<dbReference type="Proteomes" id="UP000292452">
    <property type="component" value="Unassembled WGS sequence"/>
</dbReference>
<sequence length="94" mass="10332">MGEGTEARAHRSMSALLPHMKRSRAITTARLARAQPGQHDVGPAVETVMGIPRGAAQHPRVAGMLTTFTVDLHKFAPRSIHTRTFEQHQREAVT</sequence>
<evidence type="ECO:0000256" key="1">
    <source>
        <dbReference type="SAM" id="MobiDB-lite"/>
    </source>
</evidence>
<name>A0A4Q9HQS4_STRKA</name>